<proteinExistence type="predicted"/>
<comment type="caution">
    <text evidence="1">The sequence shown here is derived from an EMBL/GenBank/DDBJ whole genome shotgun (WGS) entry which is preliminary data.</text>
</comment>
<dbReference type="EMBL" id="AFQF01006465">
    <property type="protein sequence ID" value="EGU72370.1"/>
    <property type="molecule type" value="Genomic_DNA"/>
</dbReference>
<reference evidence="1" key="1">
    <citation type="journal article" date="2012" name="Mol. Plant Microbe Interact.">
        <title>A highly conserved effector in Fusarium oxysporum is required for full virulence on Arabidopsis.</title>
        <authorList>
            <person name="Thatcher L.F."/>
            <person name="Gardiner D.M."/>
            <person name="Kazan K."/>
            <person name="Manners J."/>
        </authorList>
    </citation>
    <scope>NUCLEOTIDE SEQUENCE [LARGE SCALE GENOMIC DNA]</scope>
    <source>
        <strain evidence="1">Fo5176</strain>
    </source>
</reference>
<dbReference type="AlphaFoldDB" id="F9GEN6"/>
<accession>F9GEN6</accession>
<organism evidence="1">
    <name type="scientific">Fusarium oxysporum (strain Fo5176)</name>
    <name type="common">Fusarium vascular wilt</name>
    <dbReference type="NCBI Taxonomy" id="660025"/>
    <lineage>
        <taxon>Eukaryota</taxon>
        <taxon>Fungi</taxon>
        <taxon>Dikarya</taxon>
        <taxon>Ascomycota</taxon>
        <taxon>Pezizomycotina</taxon>
        <taxon>Sordariomycetes</taxon>
        <taxon>Hypocreomycetidae</taxon>
        <taxon>Hypocreales</taxon>
        <taxon>Nectriaceae</taxon>
        <taxon>Fusarium</taxon>
        <taxon>Fusarium oxysporum species complex</taxon>
    </lineage>
</organism>
<protein>
    <submittedName>
        <fullName evidence="1">Uncharacterized protein</fullName>
    </submittedName>
</protein>
<dbReference type="OrthoDB" id="3597252at2759"/>
<name>F9GEN6_FUSOF</name>
<sequence>MSTSGSHFTAQSPLLPVFQLGLLATTPKHKAIAKSWFEEVVSTPVRSNSDANGSPQTIPPLYEVLKRIWEWIDKEVPIQSEPTDDTKGISEGDP</sequence>
<evidence type="ECO:0000313" key="1">
    <source>
        <dbReference type="EMBL" id="EGU72370.1"/>
    </source>
</evidence>
<gene>
    <name evidence="1" type="ORF">FOXB_17120</name>
</gene>